<sequence length="150" mass="17412">MIDTAILKAQMAKIPINPENAAAFYTHAFTVAPDVRQFFKGAEKLEAENVAKTKRFTHGGQRFLFSMHMVVHLANDDEMFNFYITDVMHRHTGFGLPPDMYDVPFHDVWYSFLEKKVGMSEEEKCEWEKIRHQKLLPAIMRSLKGWMGDA</sequence>
<dbReference type="GO" id="GO:0020037">
    <property type="term" value="F:heme binding"/>
    <property type="evidence" value="ECO:0007669"/>
    <property type="project" value="InterPro"/>
</dbReference>
<comment type="similarity">
    <text evidence="1">Belongs to the globin family.</text>
</comment>
<dbReference type="AlphaFoldDB" id="A0A915J5A7"/>
<keyword evidence="1" id="KW-0408">Iron</keyword>
<dbReference type="Pfam" id="PF00042">
    <property type="entry name" value="Globin"/>
    <property type="match status" value="1"/>
</dbReference>
<reference evidence="4" key="1">
    <citation type="submission" date="2022-11" db="UniProtKB">
        <authorList>
            <consortium name="WormBaseParasite"/>
        </authorList>
    </citation>
    <scope>IDENTIFICATION</scope>
</reference>
<dbReference type="WBParaSite" id="nRc.2.0.1.t21652-RA">
    <property type="protein sequence ID" value="nRc.2.0.1.t21652-RA"/>
    <property type="gene ID" value="nRc.2.0.1.g21652"/>
</dbReference>
<dbReference type="OMA" id="AMFNEEC"/>
<dbReference type="SUPFAM" id="SSF46458">
    <property type="entry name" value="Globin-like"/>
    <property type="match status" value="1"/>
</dbReference>
<dbReference type="PROSITE" id="PS01033">
    <property type="entry name" value="GLOBIN"/>
    <property type="match status" value="1"/>
</dbReference>
<keyword evidence="3" id="KW-1185">Reference proteome</keyword>
<evidence type="ECO:0000259" key="2">
    <source>
        <dbReference type="PROSITE" id="PS01033"/>
    </source>
</evidence>
<accession>A0A915J5A7</accession>
<protein>
    <submittedName>
        <fullName evidence="4">Globin family profile domain-containing protein</fullName>
    </submittedName>
</protein>
<dbReference type="InterPro" id="IPR000971">
    <property type="entry name" value="Globin"/>
</dbReference>
<dbReference type="GO" id="GO:0019825">
    <property type="term" value="F:oxygen binding"/>
    <property type="evidence" value="ECO:0007669"/>
    <property type="project" value="InterPro"/>
</dbReference>
<evidence type="ECO:0000256" key="1">
    <source>
        <dbReference type="RuleBase" id="RU000356"/>
    </source>
</evidence>
<keyword evidence="1" id="KW-0561">Oxygen transport</keyword>
<evidence type="ECO:0000313" key="4">
    <source>
        <dbReference type="WBParaSite" id="nRc.2.0.1.t21652-RA"/>
    </source>
</evidence>
<dbReference type="InterPro" id="IPR012292">
    <property type="entry name" value="Globin/Proto"/>
</dbReference>
<dbReference type="Proteomes" id="UP000887565">
    <property type="component" value="Unplaced"/>
</dbReference>
<keyword evidence="1" id="KW-0479">Metal-binding</keyword>
<name>A0A915J5A7_ROMCU</name>
<dbReference type="InterPro" id="IPR044399">
    <property type="entry name" value="Mb-like_M"/>
</dbReference>
<evidence type="ECO:0000313" key="3">
    <source>
        <dbReference type="Proteomes" id="UP000887565"/>
    </source>
</evidence>
<dbReference type="Gene3D" id="1.10.490.10">
    <property type="entry name" value="Globins"/>
    <property type="match status" value="1"/>
</dbReference>
<keyword evidence="1" id="KW-0349">Heme</keyword>
<keyword evidence="1" id="KW-0813">Transport</keyword>
<organism evidence="3 4">
    <name type="scientific">Romanomermis culicivorax</name>
    <name type="common">Nematode worm</name>
    <dbReference type="NCBI Taxonomy" id="13658"/>
    <lineage>
        <taxon>Eukaryota</taxon>
        <taxon>Metazoa</taxon>
        <taxon>Ecdysozoa</taxon>
        <taxon>Nematoda</taxon>
        <taxon>Enoplea</taxon>
        <taxon>Dorylaimia</taxon>
        <taxon>Mermithida</taxon>
        <taxon>Mermithoidea</taxon>
        <taxon>Mermithidae</taxon>
        <taxon>Romanomermis</taxon>
    </lineage>
</organism>
<feature type="domain" description="Globin" evidence="2">
    <location>
        <begin position="1"/>
        <end position="150"/>
    </location>
</feature>
<proteinExistence type="inferred from homology"/>
<dbReference type="InterPro" id="IPR009050">
    <property type="entry name" value="Globin-like_sf"/>
</dbReference>
<dbReference type="CDD" id="cd01040">
    <property type="entry name" value="Mb-like"/>
    <property type="match status" value="1"/>
</dbReference>
<dbReference type="GO" id="GO:0005344">
    <property type="term" value="F:oxygen carrier activity"/>
    <property type="evidence" value="ECO:0007669"/>
    <property type="project" value="UniProtKB-KW"/>
</dbReference>